<name>A0ABW3EDF6_9LACO</name>
<dbReference type="Proteomes" id="UP001597104">
    <property type="component" value="Unassembled WGS sequence"/>
</dbReference>
<sequence length="238" mass="26894">MFFQTNVAWYFQIWPWIGLGGAISILILLFTTNILRSNFNQNRWLDPFWLAWLCNAAYLIHNVEEYGIDLTGRSYGFPQSIAELAGKAPGGMFFVAVNITMFWIAGPLAAVLARYKGSKMLASAMASIMFINAITHTLPAIITKSYDTGLLTALIIFFPITLWTYYVIFIRTNKNYRALCTSISLGLFYHIMLFVSILGLFKPGIAGTNIVALIMFFGAFLYVYLADFSNKLLYQQTD</sequence>
<feature type="transmembrane region" description="Helical" evidence="1">
    <location>
        <begin position="204"/>
        <end position="225"/>
    </location>
</feature>
<dbReference type="Pfam" id="PF13787">
    <property type="entry name" value="HXXEE"/>
    <property type="match status" value="1"/>
</dbReference>
<evidence type="ECO:0000313" key="3">
    <source>
        <dbReference type="Proteomes" id="UP001597104"/>
    </source>
</evidence>
<evidence type="ECO:0000256" key="1">
    <source>
        <dbReference type="SAM" id="Phobius"/>
    </source>
</evidence>
<organism evidence="2 3">
    <name type="scientific">Loigolactobacillus binensis</name>
    <dbReference type="NCBI Taxonomy" id="2559922"/>
    <lineage>
        <taxon>Bacteria</taxon>
        <taxon>Bacillati</taxon>
        <taxon>Bacillota</taxon>
        <taxon>Bacilli</taxon>
        <taxon>Lactobacillales</taxon>
        <taxon>Lactobacillaceae</taxon>
        <taxon>Loigolactobacillus</taxon>
    </lineage>
</organism>
<keyword evidence="1" id="KW-1133">Transmembrane helix</keyword>
<accession>A0ABW3EDF6</accession>
<feature type="transmembrane region" description="Helical" evidence="1">
    <location>
        <begin position="148"/>
        <end position="169"/>
    </location>
</feature>
<comment type="caution">
    <text evidence="2">The sequence shown here is derived from an EMBL/GenBank/DDBJ whole genome shotgun (WGS) entry which is preliminary data.</text>
</comment>
<reference evidence="3" key="1">
    <citation type="journal article" date="2019" name="Int. J. Syst. Evol. Microbiol.">
        <title>The Global Catalogue of Microorganisms (GCM) 10K type strain sequencing project: providing services to taxonomists for standard genome sequencing and annotation.</title>
        <authorList>
            <consortium name="The Broad Institute Genomics Platform"/>
            <consortium name="The Broad Institute Genome Sequencing Center for Infectious Disease"/>
            <person name="Wu L."/>
            <person name="Ma J."/>
        </authorList>
    </citation>
    <scope>NUCLEOTIDE SEQUENCE [LARGE SCALE GENOMIC DNA]</scope>
    <source>
        <strain evidence="3">CCM 8925</strain>
    </source>
</reference>
<feature type="transmembrane region" description="Helical" evidence="1">
    <location>
        <begin position="92"/>
        <end position="113"/>
    </location>
</feature>
<gene>
    <name evidence="2" type="ORF">ACFQZ7_06545</name>
</gene>
<feature type="transmembrane region" description="Helical" evidence="1">
    <location>
        <begin position="13"/>
        <end position="32"/>
    </location>
</feature>
<keyword evidence="1" id="KW-0472">Membrane</keyword>
<dbReference type="InterPro" id="IPR025671">
    <property type="entry name" value="HXXEE"/>
</dbReference>
<feature type="transmembrane region" description="Helical" evidence="1">
    <location>
        <begin position="120"/>
        <end position="142"/>
    </location>
</feature>
<keyword evidence="1" id="KW-0812">Transmembrane</keyword>
<proteinExistence type="predicted"/>
<feature type="transmembrane region" description="Helical" evidence="1">
    <location>
        <begin position="176"/>
        <end position="198"/>
    </location>
</feature>
<keyword evidence="3" id="KW-1185">Reference proteome</keyword>
<dbReference type="EMBL" id="JBHTIO010000032">
    <property type="protein sequence ID" value="MFD0897397.1"/>
    <property type="molecule type" value="Genomic_DNA"/>
</dbReference>
<protein>
    <submittedName>
        <fullName evidence="2">HXXEE domain-containing protein</fullName>
    </submittedName>
</protein>
<dbReference type="RefSeq" id="WP_137637255.1">
    <property type="nucleotide sequence ID" value="NZ_BJDN01000006.1"/>
</dbReference>
<evidence type="ECO:0000313" key="2">
    <source>
        <dbReference type="EMBL" id="MFD0897397.1"/>
    </source>
</evidence>